<comment type="caution">
    <text evidence="4">The sequence shown here is derived from an EMBL/GenBank/DDBJ whole genome shotgun (WGS) entry which is preliminary data.</text>
</comment>
<dbReference type="Pfam" id="PF13586">
    <property type="entry name" value="DDE_Tnp_1_2"/>
    <property type="match status" value="1"/>
</dbReference>
<dbReference type="PANTHER" id="PTHR30007:SF0">
    <property type="entry name" value="TRANSPOSASE"/>
    <property type="match status" value="1"/>
</dbReference>
<dbReference type="Proteomes" id="UP000637002">
    <property type="component" value="Unassembled WGS sequence"/>
</dbReference>
<dbReference type="GO" id="GO:0006313">
    <property type="term" value="P:DNA transposition"/>
    <property type="evidence" value="ECO:0007669"/>
    <property type="project" value="InterPro"/>
</dbReference>
<sequence>MLRGASRGSAHRAAPGGWAAGQPSAAIIDSRTLRSTPESGARAGYDGAKRKKGSKLHMAVDPLGHMLALHVTPASDDESVDVAFVDQGYTGERAAKAAAAHGIELEVVKLPEAKRGFVLLPRWVVERSFAWATRFRRLVKDYERCAETLRDLHLIAFICIMLKTPLT</sequence>
<evidence type="ECO:0000256" key="1">
    <source>
        <dbReference type="SAM" id="MobiDB-lite"/>
    </source>
</evidence>
<accession>A0A916XS19</accession>
<evidence type="ECO:0000259" key="3">
    <source>
        <dbReference type="Pfam" id="PF13586"/>
    </source>
</evidence>
<dbReference type="GO" id="GO:0003677">
    <property type="term" value="F:DNA binding"/>
    <property type="evidence" value="ECO:0007669"/>
    <property type="project" value="InterPro"/>
</dbReference>
<dbReference type="Pfam" id="PF01609">
    <property type="entry name" value="DDE_Tnp_1"/>
    <property type="match status" value="1"/>
</dbReference>
<name>A0A916XS19_9HYPH</name>
<protein>
    <recommendedName>
        <fullName evidence="6">Transposase</fullName>
    </recommendedName>
</protein>
<proteinExistence type="predicted"/>
<evidence type="ECO:0000313" key="5">
    <source>
        <dbReference type="Proteomes" id="UP000637002"/>
    </source>
</evidence>
<dbReference type="PANTHER" id="PTHR30007">
    <property type="entry name" value="PHP DOMAIN PROTEIN"/>
    <property type="match status" value="1"/>
</dbReference>
<dbReference type="InterPro" id="IPR002559">
    <property type="entry name" value="Transposase_11"/>
</dbReference>
<dbReference type="InterPro" id="IPR025668">
    <property type="entry name" value="Tnp_DDE_dom"/>
</dbReference>
<organism evidence="4 5">
    <name type="scientific">Chelatococcus reniformis</name>
    <dbReference type="NCBI Taxonomy" id="1494448"/>
    <lineage>
        <taxon>Bacteria</taxon>
        <taxon>Pseudomonadati</taxon>
        <taxon>Pseudomonadota</taxon>
        <taxon>Alphaproteobacteria</taxon>
        <taxon>Hyphomicrobiales</taxon>
        <taxon>Chelatococcaceae</taxon>
        <taxon>Chelatococcus</taxon>
    </lineage>
</organism>
<feature type="compositionally biased region" description="Low complexity" evidence="1">
    <location>
        <begin position="1"/>
        <end position="17"/>
    </location>
</feature>
<keyword evidence="5" id="KW-1185">Reference proteome</keyword>
<reference evidence="4" key="2">
    <citation type="submission" date="2020-09" db="EMBL/GenBank/DDBJ databases">
        <authorList>
            <person name="Sun Q."/>
            <person name="Zhou Y."/>
        </authorList>
    </citation>
    <scope>NUCLEOTIDE SEQUENCE</scope>
    <source>
        <strain evidence="4">CGMCC 1.12919</strain>
    </source>
</reference>
<dbReference type="EMBL" id="BMGG01000020">
    <property type="protein sequence ID" value="GGC94818.1"/>
    <property type="molecule type" value="Genomic_DNA"/>
</dbReference>
<dbReference type="AlphaFoldDB" id="A0A916XS19"/>
<gene>
    <name evidence="4" type="ORF">GCM10010994_60680</name>
</gene>
<evidence type="ECO:0000259" key="2">
    <source>
        <dbReference type="Pfam" id="PF01609"/>
    </source>
</evidence>
<reference evidence="4" key="1">
    <citation type="journal article" date="2014" name="Int. J. Syst. Evol. Microbiol.">
        <title>Complete genome sequence of Corynebacterium casei LMG S-19264T (=DSM 44701T), isolated from a smear-ripened cheese.</title>
        <authorList>
            <consortium name="US DOE Joint Genome Institute (JGI-PGF)"/>
            <person name="Walter F."/>
            <person name="Albersmeier A."/>
            <person name="Kalinowski J."/>
            <person name="Ruckert C."/>
        </authorList>
    </citation>
    <scope>NUCLEOTIDE SEQUENCE</scope>
    <source>
        <strain evidence="4">CGMCC 1.12919</strain>
    </source>
</reference>
<evidence type="ECO:0008006" key="6">
    <source>
        <dbReference type="Google" id="ProtNLM"/>
    </source>
</evidence>
<feature type="domain" description="Transposase IS4-like" evidence="2">
    <location>
        <begin position="22"/>
        <end position="78"/>
    </location>
</feature>
<feature type="domain" description="Transposase DDE" evidence="3">
    <location>
        <begin position="85"/>
        <end position="163"/>
    </location>
</feature>
<feature type="region of interest" description="Disordered" evidence="1">
    <location>
        <begin position="1"/>
        <end position="22"/>
    </location>
</feature>
<dbReference type="GO" id="GO:0004803">
    <property type="term" value="F:transposase activity"/>
    <property type="evidence" value="ECO:0007669"/>
    <property type="project" value="InterPro"/>
</dbReference>
<feature type="region of interest" description="Disordered" evidence="1">
    <location>
        <begin position="31"/>
        <end position="50"/>
    </location>
</feature>
<evidence type="ECO:0000313" key="4">
    <source>
        <dbReference type="EMBL" id="GGC94818.1"/>
    </source>
</evidence>